<dbReference type="InterPro" id="IPR029016">
    <property type="entry name" value="GAF-like_dom_sf"/>
</dbReference>
<evidence type="ECO:0000313" key="1">
    <source>
        <dbReference type="EMBL" id="KAE8754966.1"/>
    </source>
</evidence>
<dbReference type="AlphaFoldDB" id="A0A6N6W3L1"/>
<comment type="caution">
    <text evidence="1">The sequence shown here is derived from an EMBL/GenBank/DDBJ whole genome shotgun (WGS) entry which is preliminary data.</text>
</comment>
<organism evidence="1 2">
    <name type="scientific">Paraburkholderia madseniana</name>
    <dbReference type="NCBI Taxonomy" id="2599607"/>
    <lineage>
        <taxon>Bacteria</taxon>
        <taxon>Pseudomonadati</taxon>
        <taxon>Pseudomonadota</taxon>
        <taxon>Betaproteobacteria</taxon>
        <taxon>Burkholderiales</taxon>
        <taxon>Burkholderiaceae</taxon>
        <taxon>Paraburkholderia</taxon>
    </lineage>
</organism>
<accession>A0A6N6W3L1</accession>
<dbReference type="RefSeq" id="WP_154566419.1">
    <property type="nucleotide sequence ID" value="NZ_VOSW01000104.1"/>
</dbReference>
<name>A0A6N6W3L1_9BURK</name>
<dbReference type="OrthoDB" id="9022072at2"/>
<dbReference type="EMBL" id="VOSW01000104">
    <property type="protein sequence ID" value="KAE8754966.1"/>
    <property type="molecule type" value="Genomic_DNA"/>
</dbReference>
<dbReference type="SUPFAM" id="SSF55781">
    <property type="entry name" value="GAF domain-like"/>
    <property type="match status" value="1"/>
</dbReference>
<reference evidence="1 2" key="1">
    <citation type="journal article" date="2020" name="Int. J. Syst. Evol. Microbiol.">
        <title>Paraburkholderia madseniana sp. nov., a phenolic acid-degrading bacterium isolated from acidic forest soil.</title>
        <authorList>
            <person name="Wilhelm R.C."/>
            <person name="Murphy S.J.L."/>
            <person name="Feriancek N.M."/>
            <person name="Karasz D.C."/>
            <person name="DeRito C.M."/>
            <person name="Newman J.D."/>
            <person name="Buckley D.H."/>
        </authorList>
    </citation>
    <scope>NUCLEOTIDE SEQUENCE [LARGE SCALE GENOMIC DNA]</scope>
    <source>
        <strain evidence="1 2">RP11</strain>
    </source>
</reference>
<proteinExistence type="predicted"/>
<protein>
    <submittedName>
        <fullName evidence="1">GAF domain-containing protein</fullName>
    </submittedName>
</protein>
<evidence type="ECO:0000313" key="2">
    <source>
        <dbReference type="Proteomes" id="UP000463700"/>
    </source>
</evidence>
<sequence>MTILTYDEALTRSTRLYSSHPDAYPAGTSTTIASKSWAQSVIRDGIPYVGHRVQDLESVFDHHRKMASLGLGSVINMPIRWCGRTAGTLNMLHEEGRYIGVDLRIVKLFAQYALPPLLASIACAPVAT</sequence>
<gene>
    <name evidence="1" type="ORF">FSO04_36900</name>
</gene>
<dbReference type="Gene3D" id="3.30.450.40">
    <property type="match status" value="1"/>
</dbReference>
<dbReference type="Proteomes" id="UP000463700">
    <property type="component" value="Unassembled WGS sequence"/>
</dbReference>